<dbReference type="InterPro" id="IPR050276">
    <property type="entry name" value="MshD_Acetyltransferase"/>
</dbReference>
<name>A0A0M0LJH5_9BACL</name>
<dbReference type="PANTHER" id="PTHR43617">
    <property type="entry name" value="L-AMINO ACID N-ACETYLTRANSFERASE"/>
    <property type="match status" value="1"/>
</dbReference>
<dbReference type="RefSeq" id="WP_053415324.1">
    <property type="nucleotide sequence ID" value="NZ_LILB01000001.1"/>
</dbReference>
<accession>A0A0M0LJH5</accession>
<feature type="domain" description="N-acetyltransferase" evidence="1">
    <location>
        <begin position="3"/>
        <end position="148"/>
    </location>
</feature>
<dbReference type="AlphaFoldDB" id="A0A0M0LJH5"/>
<evidence type="ECO:0000259" key="1">
    <source>
        <dbReference type="PROSITE" id="PS51186"/>
    </source>
</evidence>
<dbReference type="CDD" id="cd04301">
    <property type="entry name" value="NAT_SF"/>
    <property type="match status" value="1"/>
</dbReference>
<dbReference type="SUPFAM" id="SSF55729">
    <property type="entry name" value="Acyl-CoA N-acyltransferases (Nat)"/>
    <property type="match status" value="1"/>
</dbReference>
<dbReference type="Gene3D" id="3.40.630.30">
    <property type="match status" value="1"/>
</dbReference>
<protein>
    <submittedName>
        <fullName evidence="2">Spermidine acetyltransferase</fullName>
    </submittedName>
</protein>
<dbReference type="EMBL" id="LILB01000001">
    <property type="protein sequence ID" value="KOO51199.1"/>
    <property type="molecule type" value="Genomic_DNA"/>
</dbReference>
<evidence type="ECO:0000313" key="2">
    <source>
        <dbReference type="EMBL" id="KOO51199.1"/>
    </source>
</evidence>
<dbReference type="STRING" id="263475.AMD00_01440"/>
<keyword evidence="2" id="KW-0808">Transferase</keyword>
<reference evidence="3" key="1">
    <citation type="submission" date="2015-08" db="EMBL/GenBank/DDBJ databases">
        <title>Fjat-10028 dsm 16317.</title>
        <authorList>
            <person name="Liu B."/>
            <person name="Wang J."/>
            <person name="Zhu Y."/>
            <person name="Liu G."/>
            <person name="Chen Q."/>
            <person name="Chen Z."/>
            <person name="Lan J."/>
            <person name="Che J."/>
            <person name="Ge C."/>
            <person name="Shi H."/>
            <person name="Pan Z."/>
            <person name="Liu X."/>
        </authorList>
    </citation>
    <scope>NUCLEOTIDE SEQUENCE [LARGE SCALE GENOMIC DNA]</scope>
    <source>
        <strain evidence="3">DSM 16317</strain>
    </source>
</reference>
<evidence type="ECO:0000313" key="3">
    <source>
        <dbReference type="Proteomes" id="UP000036867"/>
    </source>
</evidence>
<dbReference type="GeneID" id="301134785"/>
<dbReference type="Proteomes" id="UP000036867">
    <property type="component" value="Unassembled WGS sequence"/>
</dbReference>
<dbReference type="Pfam" id="PF00583">
    <property type="entry name" value="Acetyltransf_1"/>
    <property type="match status" value="1"/>
</dbReference>
<dbReference type="Gene3D" id="1.10.287.900">
    <property type="entry name" value="The crystal structure of the spermine/spermidine acetyltransferase from enterococcus faecali"/>
    <property type="match status" value="1"/>
</dbReference>
<sequence length="148" mass="16973">MSIEIHDVTQENESAILKLSVAKEQKGFIETPQECLQEAKEDLHYHPVGLFADSKLVGFAMYGYFPNEDGDQVWLDRFLIDAKFQGQGLGKIMLKALIEKLKNEFNCQKIYLSVYEDNPGAIYLYKKFGFEFNGELDVHNEKVMVKAV</sequence>
<dbReference type="InterPro" id="IPR016181">
    <property type="entry name" value="Acyl_CoA_acyltransferase"/>
</dbReference>
<proteinExistence type="predicted"/>
<organism evidence="2 3">
    <name type="scientific">Viridibacillus arvi</name>
    <dbReference type="NCBI Taxonomy" id="263475"/>
    <lineage>
        <taxon>Bacteria</taxon>
        <taxon>Bacillati</taxon>
        <taxon>Bacillota</taxon>
        <taxon>Bacilli</taxon>
        <taxon>Bacillales</taxon>
        <taxon>Caryophanaceae</taxon>
        <taxon>Viridibacillus</taxon>
    </lineage>
</organism>
<dbReference type="PROSITE" id="PS51186">
    <property type="entry name" value="GNAT"/>
    <property type="match status" value="1"/>
</dbReference>
<dbReference type="OrthoDB" id="9127144at2"/>
<comment type="caution">
    <text evidence="2">The sequence shown here is derived from an EMBL/GenBank/DDBJ whole genome shotgun (WGS) entry which is preliminary data.</text>
</comment>
<dbReference type="InterPro" id="IPR000182">
    <property type="entry name" value="GNAT_dom"/>
</dbReference>
<dbReference type="InterPro" id="IPR027455">
    <property type="entry name" value="Sper_AcTfrase_N"/>
</dbReference>
<dbReference type="GO" id="GO:0016747">
    <property type="term" value="F:acyltransferase activity, transferring groups other than amino-acyl groups"/>
    <property type="evidence" value="ECO:0007669"/>
    <property type="project" value="InterPro"/>
</dbReference>
<keyword evidence="3" id="KW-1185">Reference proteome</keyword>
<gene>
    <name evidence="2" type="ORF">AMD00_01440</name>
</gene>